<dbReference type="AlphaFoldDB" id="A0A085K4D4"/>
<dbReference type="InterPro" id="IPR016032">
    <property type="entry name" value="Sig_transdc_resp-reg_C-effctor"/>
</dbReference>
<dbReference type="PANTHER" id="PTHR44688">
    <property type="entry name" value="DNA-BINDING TRANSCRIPTIONAL ACTIVATOR DEVR_DOSR"/>
    <property type="match status" value="1"/>
</dbReference>
<evidence type="ECO:0000256" key="2">
    <source>
        <dbReference type="ARBA" id="ARBA00023125"/>
    </source>
</evidence>
<dbReference type="PANTHER" id="PTHR44688:SF16">
    <property type="entry name" value="DNA-BINDING TRANSCRIPTIONAL ACTIVATOR DEVR_DOSR"/>
    <property type="match status" value="1"/>
</dbReference>
<reference evidence="4 5" key="1">
    <citation type="submission" date="2018-10" db="EMBL/GenBank/DDBJ databases">
        <title>Characterization and genome analysis of a novel bacterium Sphingobium yanoikuyae SJTF8 capable of degrading PAHs.</title>
        <authorList>
            <person name="Yin C."/>
            <person name="Xiong W."/>
            <person name="Liang R."/>
        </authorList>
    </citation>
    <scope>NUCLEOTIDE SEQUENCE [LARGE SCALE GENOMIC DNA]</scope>
    <source>
        <strain evidence="4 5">SJTF8</strain>
    </source>
</reference>
<protein>
    <submittedName>
        <fullName evidence="4">LuxR family transcriptional regulator</fullName>
    </submittedName>
</protein>
<dbReference type="Proteomes" id="UP000280708">
    <property type="component" value="Chromosome"/>
</dbReference>
<evidence type="ECO:0000256" key="1">
    <source>
        <dbReference type="ARBA" id="ARBA00023015"/>
    </source>
</evidence>
<keyword evidence="3" id="KW-0804">Transcription</keyword>
<dbReference type="SUPFAM" id="SSF46894">
    <property type="entry name" value="C-terminal effector domain of the bipartite response regulators"/>
    <property type="match status" value="1"/>
</dbReference>
<dbReference type="Gene3D" id="1.10.10.10">
    <property type="entry name" value="Winged helix-like DNA-binding domain superfamily/Winged helix DNA-binding domain"/>
    <property type="match status" value="1"/>
</dbReference>
<dbReference type="SUPFAM" id="SSF75516">
    <property type="entry name" value="Pheromone-binding domain of LuxR-like quorum-sensing transcription factors"/>
    <property type="match status" value="1"/>
</dbReference>
<dbReference type="Gene3D" id="3.30.450.80">
    <property type="entry name" value="Transcription factor LuxR-like, autoinducer-binding domain"/>
    <property type="match status" value="1"/>
</dbReference>
<dbReference type="CDD" id="cd06170">
    <property type="entry name" value="LuxR_C_like"/>
    <property type="match status" value="1"/>
</dbReference>
<dbReference type="Pfam" id="PF03472">
    <property type="entry name" value="Autoind_bind"/>
    <property type="match status" value="1"/>
</dbReference>
<sequence>MHQEQIESLSQTIIRALSADALHEAMDRVATALGFDRFALSVEVGLGGHSGTSMLLHSYPSSWADIYIGFNLAQTDPVRRAGESSLSGFRWRDIEDLIPMTPIERVTFETGRKHGMLDGFTVPRHLPGTITGSCTFVTGTDRPFPERMLIIADILGAIAIAQASRLSGWRRPAKKPRLTDRQRDCVLWAARGKTNWEIARILGISKETVIQHLKEARDRYDTSNRASLILFALFDGLISFSDIFRWRERA</sequence>
<evidence type="ECO:0000256" key="3">
    <source>
        <dbReference type="ARBA" id="ARBA00023163"/>
    </source>
</evidence>
<dbReference type="SMART" id="SM00421">
    <property type="entry name" value="HTH_LUXR"/>
    <property type="match status" value="1"/>
</dbReference>
<name>A0A085K4D4_SPHYA</name>
<dbReference type="RefSeq" id="WP_037509569.1">
    <property type="nucleotide sequence ID" value="NZ_CAIGKD010000014.1"/>
</dbReference>
<keyword evidence="1" id="KW-0805">Transcription regulation</keyword>
<dbReference type="PROSITE" id="PS50043">
    <property type="entry name" value="HTH_LUXR_2"/>
    <property type="match status" value="1"/>
</dbReference>
<evidence type="ECO:0000313" key="4">
    <source>
        <dbReference type="EMBL" id="AYO78956.1"/>
    </source>
</evidence>
<dbReference type="PRINTS" id="PR00038">
    <property type="entry name" value="HTHLUXR"/>
</dbReference>
<keyword evidence="2" id="KW-0238">DNA-binding</keyword>
<dbReference type="InterPro" id="IPR036388">
    <property type="entry name" value="WH-like_DNA-bd_sf"/>
</dbReference>
<evidence type="ECO:0000313" key="5">
    <source>
        <dbReference type="Proteomes" id="UP000280708"/>
    </source>
</evidence>
<dbReference type="EMBL" id="CP033230">
    <property type="protein sequence ID" value="AYO78956.1"/>
    <property type="molecule type" value="Genomic_DNA"/>
</dbReference>
<dbReference type="InterPro" id="IPR036693">
    <property type="entry name" value="TF_LuxR_autoind-bd_dom_sf"/>
</dbReference>
<proteinExistence type="predicted"/>
<organism evidence="4 5">
    <name type="scientific">Sphingobium yanoikuyae</name>
    <name type="common">Sphingomonas yanoikuyae</name>
    <dbReference type="NCBI Taxonomy" id="13690"/>
    <lineage>
        <taxon>Bacteria</taxon>
        <taxon>Pseudomonadati</taxon>
        <taxon>Pseudomonadota</taxon>
        <taxon>Alphaproteobacteria</taxon>
        <taxon>Sphingomonadales</taxon>
        <taxon>Sphingomonadaceae</taxon>
        <taxon>Sphingobium</taxon>
    </lineage>
</organism>
<dbReference type="InterPro" id="IPR000792">
    <property type="entry name" value="Tscrpt_reg_LuxR_C"/>
</dbReference>
<dbReference type="GO" id="GO:0006355">
    <property type="term" value="P:regulation of DNA-templated transcription"/>
    <property type="evidence" value="ECO:0007669"/>
    <property type="project" value="InterPro"/>
</dbReference>
<accession>A0A085K4D4</accession>
<gene>
    <name evidence="4" type="ORF">EBF16_19950</name>
</gene>
<dbReference type="GO" id="GO:0003677">
    <property type="term" value="F:DNA binding"/>
    <property type="evidence" value="ECO:0007669"/>
    <property type="project" value="UniProtKB-KW"/>
</dbReference>
<dbReference type="Pfam" id="PF00196">
    <property type="entry name" value="GerE"/>
    <property type="match status" value="1"/>
</dbReference>
<dbReference type="InterPro" id="IPR005143">
    <property type="entry name" value="TF_LuxR_autoind-bd_dom"/>
</dbReference>